<proteinExistence type="inferred from homology"/>
<evidence type="ECO:0000256" key="7">
    <source>
        <dbReference type="ARBA" id="ARBA00023122"/>
    </source>
</evidence>
<dbReference type="GO" id="GO:0050660">
    <property type="term" value="F:flavin adenine dinucleotide binding"/>
    <property type="evidence" value="ECO:0007669"/>
    <property type="project" value="InterPro"/>
</dbReference>
<feature type="transmembrane region" description="Helical" evidence="11">
    <location>
        <begin position="96"/>
        <end position="117"/>
    </location>
</feature>
<evidence type="ECO:0000256" key="8">
    <source>
        <dbReference type="ARBA" id="ARBA00023136"/>
    </source>
</evidence>
<keyword evidence="15" id="KW-1185">Reference proteome</keyword>
<dbReference type="GO" id="GO:0005886">
    <property type="term" value="C:plasma membrane"/>
    <property type="evidence" value="ECO:0007669"/>
    <property type="project" value="UniProtKB-SubCell"/>
</dbReference>
<dbReference type="PROSITE" id="PS51846">
    <property type="entry name" value="CNNM"/>
    <property type="match status" value="1"/>
</dbReference>
<dbReference type="InterPro" id="IPR016169">
    <property type="entry name" value="FAD-bd_PCMH_sub2"/>
</dbReference>
<accession>A0A7D7RG51</accession>
<dbReference type="SUPFAM" id="SSF56176">
    <property type="entry name" value="FAD-binding/transporter-associated domain-like"/>
    <property type="match status" value="1"/>
</dbReference>
<keyword evidence="3" id="KW-1003">Cell membrane</keyword>
<feature type="domain" description="CNNM transmembrane" evidence="13">
    <location>
        <begin position="1"/>
        <end position="196"/>
    </location>
</feature>
<dbReference type="InterPro" id="IPR036318">
    <property type="entry name" value="FAD-bd_PCMH-like_sf"/>
</dbReference>
<evidence type="ECO:0000259" key="12">
    <source>
        <dbReference type="PROSITE" id="PS51371"/>
    </source>
</evidence>
<dbReference type="PANTHER" id="PTHR43099">
    <property type="entry name" value="UPF0053 PROTEIN YRKA"/>
    <property type="match status" value="1"/>
</dbReference>
<dbReference type="SUPFAM" id="SSF54631">
    <property type="entry name" value="CBS-domain pair"/>
    <property type="match status" value="1"/>
</dbReference>
<dbReference type="PANTHER" id="PTHR43099:SF2">
    <property type="entry name" value="UPF0053 PROTEIN YRKA"/>
    <property type="match status" value="1"/>
</dbReference>
<dbReference type="InterPro" id="IPR046342">
    <property type="entry name" value="CBS_dom_sf"/>
</dbReference>
<feature type="transmembrane region" description="Helical" evidence="11">
    <location>
        <begin position="129"/>
        <end position="155"/>
    </location>
</feature>
<evidence type="ECO:0000256" key="11">
    <source>
        <dbReference type="SAM" id="Phobius"/>
    </source>
</evidence>
<protein>
    <submittedName>
        <fullName evidence="14">HlyC/CorC family transporter</fullName>
    </submittedName>
</protein>
<dbReference type="Pfam" id="PF00571">
    <property type="entry name" value="CBS"/>
    <property type="match status" value="2"/>
</dbReference>
<feature type="domain" description="CBS" evidence="12">
    <location>
        <begin position="282"/>
        <end position="339"/>
    </location>
</feature>
<dbReference type="Gene3D" id="3.30.465.10">
    <property type="match status" value="1"/>
</dbReference>
<reference evidence="14 15" key="1">
    <citation type="submission" date="2020-07" db="EMBL/GenBank/DDBJ databases">
        <title>Screening of a cold-adapted Planococcus bacterium producing protease in traditional shrimp paste and protease identification by genome sequencing.</title>
        <authorList>
            <person name="Gao R."/>
            <person name="Leng W."/>
            <person name="Chu Q."/>
            <person name="Wu X."/>
            <person name="Liu H."/>
            <person name="Li X."/>
        </authorList>
    </citation>
    <scope>NUCLEOTIDE SEQUENCE [LARGE SCALE GENOMIC DNA]</scope>
    <source>
        <strain evidence="14 15">XJ11</strain>
    </source>
</reference>
<keyword evidence="6 10" id="KW-1133">Transmembrane helix</keyword>
<dbReference type="InterPro" id="IPR002550">
    <property type="entry name" value="CNNM"/>
</dbReference>
<sequence>MAAIAALISSAAFFSACEYAIVNVRKSRLDETIAEHKKQAQAAMKIATHADTYLFTCQVGMALSVLGLGWLGHALIQEMFMPVATNFPSASASAGWISFLAAFLAVALLLVVFGELFPKTFAIRNPERAILMFAAPLAATYWLLFPFIFLFSAIARLISGLFGIQKLSRSEMGHTEEELKLLLSESLKSGEINASEYDYVNRIFEFDERIAKEIMVPRMEMSTIAHDVSLREVFTLEGIEQFTRYPVTDGDKDHVLGVVNMKHLLSAYVKNPDTGNLPVSAFIQPVIQVIETVPVNELLLKIQRERIHMAILRDEYGGTSGLVTIEDILEEIVGDIQDEFDVDEAPDVQKLGDNHYVFNAKLLLNTVNAILGINIDEEDIDTIGGWFMDMDFDAVEGQKIIEQGYEFRIREVDGHHILYLEAQKAPDEDLPV</sequence>
<evidence type="ECO:0000256" key="9">
    <source>
        <dbReference type="PROSITE-ProRule" id="PRU00703"/>
    </source>
</evidence>
<feature type="transmembrane region" description="Helical" evidence="11">
    <location>
        <begin position="53"/>
        <end position="76"/>
    </location>
</feature>
<dbReference type="InterPro" id="IPR005170">
    <property type="entry name" value="Transptr-assoc_dom"/>
</dbReference>
<keyword evidence="5" id="KW-0677">Repeat</keyword>
<dbReference type="Pfam" id="PF01595">
    <property type="entry name" value="CNNM"/>
    <property type="match status" value="1"/>
</dbReference>
<evidence type="ECO:0000313" key="15">
    <source>
        <dbReference type="Proteomes" id="UP000514716"/>
    </source>
</evidence>
<evidence type="ECO:0000256" key="5">
    <source>
        <dbReference type="ARBA" id="ARBA00022737"/>
    </source>
</evidence>
<dbReference type="AlphaFoldDB" id="A0A7D7RG51"/>
<evidence type="ECO:0000256" key="10">
    <source>
        <dbReference type="PROSITE-ProRule" id="PRU01193"/>
    </source>
</evidence>
<gene>
    <name evidence="14" type="ORF">H1Q58_05250</name>
</gene>
<dbReference type="InterPro" id="IPR051676">
    <property type="entry name" value="UPF0053_domain"/>
</dbReference>
<dbReference type="SMART" id="SM01091">
    <property type="entry name" value="CorC_HlyC"/>
    <property type="match status" value="1"/>
</dbReference>
<evidence type="ECO:0000259" key="13">
    <source>
        <dbReference type="PROSITE" id="PS51846"/>
    </source>
</evidence>
<feature type="domain" description="CBS" evidence="12">
    <location>
        <begin position="215"/>
        <end position="274"/>
    </location>
</feature>
<evidence type="ECO:0000256" key="2">
    <source>
        <dbReference type="ARBA" id="ARBA00006337"/>
    </source>
</evidence>
<name>A0A7D7RG51_PLAMR</name>
<dbReference type="KEGG" id="pdec:H1Q58_05250"/>
<dbReference type="FunFam" id="3.10.580.10:FF:000002">
    <property type="entry name" value="Magnesium/cobalt efflux protein CorC"/>
    <property type="match status" value="1"/>
</dbReference>
<dbReference type="InterPro" id="IPR044751">
    <property type="entry name" value="Ion_transp-like_CBS"/>
</dbReference>
<dbReference type="InterPro" id="IPR000644">
    <property type="entry name" value="CBS_dom"/>
</dbReference>
<comment type="similarity">
    <text evidence="2">Belongs to the UPF0053 family.</text>
</comment>
<evidence type="ECO:0000256" key="6">
    <source>
        <dbReference type="ARBA" id="ARBA00022989"/>
    </source>
</evidence>
<keyword evidence="4 10" id="KW-0812">Transmembrane</keyword>
<evidence type="ECO:0000313" key="14">
    <source>
        <dbReference type="EMBL" id="QMT18980.1"/>
    </source>
</evidence>
<keyword evidence="7 9" id="KW-0129">CBS domain</keyword>
<dbReference type="CDD" id="cd04590">
    <property type="entry name" value="CBS_pair_CorC_HlyC_assoc"/>
    <property type="match status" value="1"/>
</dbReference>
<evidence type="ECO:0000256" key="4">
    <source>
        <dbReference type="ARBA" id="ARBA00022692"/>
    </source>
</evidence>
<dbReference type="Gene3D" id="3.10.580.10">
    <property type="entry name" value="CBS-domain"/>
    <property type="match status" value="1"/>
</dbReference>
<evidence type="ECO:0000256" key="1">
    <source>
        <dbReference type="ARBA" id="ARBA00004651"/>
    </source>
</evidence>
<dbReference type="PROSITE" id="PS51371">
    <property type="entry name" value="CBS"/>
    <property type="match status" value="2"/>
</dbReference>
<keyword evidence="8 10" id="KW-0472">Membrane</keyword>
<dbReference type="Proteomes" id="UP000514716">
    <property type="component" value="Chromosome"/>
</dbReference>
<comment type="subcellular location">
    <subcellularLocation>
        <location evidence="1">Cell membrane</location>
        <topology evidence="1">Multi-pass membrane protein</topology>
    </subcellularLocation>
</comment>
<dbReference type="EMBL" id="CP059540">
    <property type="protein sequence ID" value="QMT18980.1"/>
    <property type="molecule type" value="Genomic_DNA"/>
</dbReference>
<evidence type="ECO:0000256" key="3">
    <source>
        <dbReference type="ARBA" id="ARBA00022475"/>
    </source>
</evidence>
<dbReference type="Pfam" id="PF03471">
    <property type="entry name" value="CorC_HlyC"/>
    <property type="match status" value="1"/>
</dbReference>
<organism evidence="14 15">
    <name type="scientific">Planococcus maritimus</name>
    <dbReference type="NCBI Taxonomy" id="192421"/>
    <lineage>
        <taxon>Bacteria</taxon>
        <taxon>Bacillati</taxon>
        <taxon>Bacillota</taxon>
        <taxon>Bacilli</taxon>
        <taxon>Bacillales</taxon>
        <taxon>Caryophanaceae</taxon>
        <taxon>Planococcus</taxon>
    </lineage>
</organism>